<dbReference type="GeneID" id="18817901"/>
<feature type="region of interest" description="Disordered" evidence="1">
    <location>
        <begin position="1"/>
        <end position="44"/>
    </location>
</feature>
<accession>F8NK54</accession>
<dbReference type="EMBL" id="GL945430">
    <property type="protein sequence ID" value="EGO28738.1"/>
    <property type="molecule type" value="Genomic_DNA"/>
</dbReference>
<dbReference type="RefSeq" id="XP_007314937.1">
    <property type="nucleotide sequence ID" value="XM_007314875.1"/>
</dbReference>
<evidence type="ECO:0000313" key="2">
    <source>
        <dbReference type="EMBL" id="EGO28738.1"/>
    </source>
</evidence>
<name>F8NK54_SERL9</name>
<reference evidence="2" key="1">
    <citation type="submission" date="2011-04" db="EMBL/GenBank/DDBJ databases">
        <title>Evolution of plant cell wall degrading machinery underlies the functional diversity of forest fungi.</title>
        <authorList>
            <consortium name="US DOE Joint Genome Institute (JGI-PGF)"/>
            <person name="Eastwood D.C."/>
            <person name="Floudas D."/>
            <person name="Binder M."/>
            <person name="Majcherczyk A."/>
            <person name="Schneider P."/>
            <person name="Aerts A."/>
            <person name="Asiegbu F.O."/>
            <person name="Baker S.E."/>
            <person name="Barry K."/>
            <person name="Bendiksby M."/>
            <person name="Blumentritt M."/>
            <person name="Coutinho P.M."/>
            <person name="Cullen D."/>
            <person name="Cullen D."/>
            <person name="Gathman A."/>
            <person name="Goodell B."/>
            <person name="Henrissat B."/>
            <person name="Ihrmark K."/>
            <person name="Kauserud H."/>
            <person name="Kohler A."/>
            <person name="LaButti K."/>
            <person name="Lapidus A."/>
            <person name="Lavin J.L."/>
            <person name="Lee Y.-H."/>
            <person name="Lindquist E."/>
            <person name="Lilly W."/>
            <person name="Lucas S."/>
            <person name="Morin E."/>
            <person name="Murat C."/>
            <person name="Oguiza J.A."/>
            <person name="Park J."/>
            <person name="Pisabarro A.G."/>
            <person name="Riley R."/>
            <person name="Rosling A."/>
            <person name="Salamov A."/>
            <person name="Schmidt O."/>
            <person name="Schmutz J."/>
            <person name="Skrede I."/>
            <person name="Stenlid J."/>
            <person name="Wiebenga A."/>
            <person name="Xie X."/>
            <person name="Kues U."/>
            <person name="Hibbett D.S."/>
            <person name="Hoffmeister D."/>
            <person name="Hogberg N."/>
            <person name="Martin F."/>
            <person name="Grigoriev I.V."/>
            <person name="Watkinson S.C."/>
        </authorList>
    </citation>
    <scope>NUCLEOTIDE SEQUENCE</scope>
    <source>
        <strain evidence="2">S7.9</strain>
    </source>
</reference>
<gene>
    <name evidence="2" type="ORF">SERLADRAFT_459482</name>
</gene>
<protein>
    <recommendedName>
        <fullName evidence="3">BTB domain-containing protein</fullName>
    </recommendedName>
</protein>
<dbReference type="SUPFAM" id="SSF54695">
    <property type="entry name" value="POZ domain"/>
    <property type="match status" value="1"/>
</dbReference>
<dbReference type="HOGENOM" id="CLU_033082_6_1_1"/>
<dbReference type="Proteomes" id="UP000008064">
    <property type="component" value="Unassembled WGS sequence"/>
</dbReference>
<dbReference type="KEGG" id="sla:SERLADRAFT_459482"/>
<sequence>MDESDASDGNEPMPCLPPAKRRRTDTTRSFHSQLGGLPDQTQNGGEFWHDDGDIVLGVEHQFFKTHRSRLMCSLIFADMLELPQPEVIENFDGCPLVHLASDTAKDWQVVLGWMYDPNYFSVQPAITFDMLAGATRISTKYEIAGLRDIMKHEIMSRWPKDISKMTTSSLPHAAEAICLARECDIPEILPAAFYALSVQKWT</sequence>
<evidence type="ECO:0000256" key="1">
    <source>
        <dbReference type="SAM" id="MobiDB-lite"/>
    </source>
</evidence>
<dbReference type="AlphaFoldDB" id="F8NK54"/>
<evidence type="ECO:0008006" key="3">
    <source>
        <dbReference type="Google" id="ProtNLM"/>
    </source>
</evidence>
<dbReference type="Gene3D" id="3.30.710.10">
    <property type="entry name" value="Potassium Channel Kv1.1, Chain A"/>
    <property type="match status" value="1"/>
</dbReference>
<dbReference type="OrthoDB" id="2799068at2759"/>
<dbReference type="InterPro" id="IPR011333">
    <property type="entry name" value="SKP1/BTB/POZ_sf"/>
</dbReference>
<organism>
    <name type="scientific">Serpula lacrymans var. lacrymans (strain S7.9)</name>
    <name type="common">Dry rot fungus</name>
    <dbReference type="NCBI Taxonomy" id="578457"/>
    <lineage>
        <taxon>Eukaryota</taxon>
        <taxon>Fungi</taxon>
        <taxon>Dikarya</taxon>
        <taxon>Basidiomycota</taxon>
        <taxon>Agaricomycotina</taxon>
        <taxon>Agaricomycetes</taxon>
        <taxon>Agaricomycetidae</taxon>
        <taxon>Boletales</taxon>
        <taxon>Coniophorineae</taxon>
        <taxon>Serpulaceae</taxon>
        <taxon>Serpula</taxon>
    </lineage>
</organism>
<proteinExistence type="predicted"/>
<feature type="non-terminal residue" evidence="2">
    <location>
        <position position="202"/>
    </location>
</feature>